<keyword evidence="3" id="KW-1185">Reference proteome</keyword>
<reference evidence="2 3" key="2">
    <citation type="journal article" date="2022" name="Mol. Biol. Evol.">
        <title>Comparative Genomics Reveals Insights into the Divergent Evolution of Astigmatic Mites and Household Pest Adaptations.</title>
        <authorList>
            <person name="Xiong Q."/>
            <person name="Wan A.T."/>
            <person name="Liu X."/>
            <person name="Fung C.S."/>
            <person name="Xiao X."/>
            <person name="Malainual N."/>
            <person name="Hou J."/>
            <person name="Wang L."/>
            <person name="Wang M."/>
            <person name="Yang K.Y."/>
            <person name="Cui Y."/>
            <person name="Leung E.L."/>
            <person name="Nong W."/>
            <person name="Shin S.K."/>
            <person name="Au S.W."/>
            <person name="Jeong K.Y."/>
            <person name="Chew F.T."/>
            <person name="Hui J.H."/>
            <person name="Leung T.F."/>
            <person name="Tungtrongchitr A."/>
            <person name="Zhong N."/>
            <person name="Liu Z."/>
            <person name="Tsui S.K."/>
        </authorList>
    </citation>
    <scope>NUCLEOTIDE SEQUENCE [LARGE SCALE GENOMIC DNA]</scope>
    <source>
        <strain evidence="2">Derp</strain>
    </source>
</reference>
<feature type="transmembrane region" description="Helical" evidence="1">
    <location>
        <begin position="28"/>
        <end position="49"/>
    </location>
</feature>
<protein>
    <submittedName>
        <fullName evidence="2">Uncharacterized protein</fullName>
    </submittedName>
</protein>
<evidence type="ECO:0000313" key="2">
    <source>
        <dbReference type="EMBL" id="KAH9421284.1"/>
    </source>
</evidence>
<dbReference type="EMBL" id="NJHN03000043">
    <property type="protein sequence ID" value="KAH9421284.1"/>
    <property type="molecule type" value="Genomic_DNA"/>
</dbReference>
<name>A0ABQ8JFB9_DERPT</name>
<keyword evidence="1" id="KW-0472">Membrane</keyword>
<reference evidence="2 3" key="1">
    <citation type="journal article" date="2018" name="J. Allergy Clin. Immunol.">
        <title>High-quality assembly of Dermatophagoides pteronyssinus genome and transcriptome reveals a wide range of novel allergens.</title>
        <authorList>
            <person name="Liu X.Y."/>
            <person name="Yang K.Y."/>
            <person name="Wang M.Q."/>
            <person name="Kwok J.S."/>
            <person name="Zeng X."/>
            <person name="Yang Z."/>
            <person name="Xiao X.J."/>
            <person name="Lau C.P."/>
            <person name="Li Y."/>
            <person name="Huang Z.M."/>
            <person name="Ba J.G."/>
            <person name="Yim A.K."/>
            <person name="Ouyang C.Y."/>
            <person name="Ngai S.M."/>
            <person name="Chan T.F."/>
            <person name="Leung E.L."/>
            <person name="Liu L."/>
            <person name="Liu Z.G."/>
            <person name="Tsui S.K."/>
        </authorList>
    </citation>
    <scope>NUCLEOTIDE SEQUENCE [LARGE SCALE GENOMIC DNA]</scope>
    <source>
        <strain evidence="2">Derp</strain>
    </source>
</reference>
<organism evidence="2 3">
    <name type="scientific">Dermatophagoides pteronyssinus</name>
    <name type="common">European house dust mite</name>
    <dbReference type="NCBI Taxonomy" id="6956"/>
    <lineage>
        <taxon>Eukaryota</taxon>
        <taxon>Metazoa</taxon>
        <taxon>Ecdysozoa</taxon>
        <taxon>Arthropoda</taxon>
        <taxon>Chelicerata</taxon>
        <taxon>Arachnida</taxon>
        <taxon>Acari</taxon>
        <taxon>Acariformes</taxon>
        <taxon>Sarcoptiformes</taxon>
        <taxon>Astigmata</taxon>
        <taxon>Psoroptidia</taxon>
        <taxon>Analgoidea</taxon>
        <taxon>Pyroglyphidae</taxon>
        <taxon>Dermatophagoidinae</taxon>
        <taxon>Dermatophagoides</taxon>
    </lineage>
</organism>
<evidence type="ECO:0000256" key="1">
    <source>
        <dbReference type="SAM" id="Phobius"/>
    </source>
</evidence>
<proteinExistence type="predicted"/>
<keyword evidence="1" id="KW-1133">Transmembrane helix</keyword>
<dbReference type="Proteomes" id="UP000887458">
    <property type="component" value="Unassembled WGS sequence"/>
</dbReference>
<sequence>MLLVDAIMYKSTERSDVFYVKNHIEMSIGIYCFYITIAYSAFLALIYPLESSSSIPLPPVIYNY</sequence>
<keyword evidence="1" id="KW-0812">Transmembrane</keyword>
<gene>
    <name evidence="2" type="ORF">DERP_013733</name>
</gene>
<accession>A0ABQ8JFB9</accession>
<evidence type="ECO:0000313" key="3">
    <source>
        <dbReference type="Proteomes" id="UP000887458"/>
    </source>
</evidence>
<comment type="caution">
    <text evidence="2">The sequence shown here is derived from an EMBL/GenBank/DDBJ whole genome shotgun (WGS) entry which is preliminary data.</text>
</comment>